<evidence type="ECO:0000313" key="5">
    <source>
        <dbReference type="Proteomes" id="UP000053660"/>
    </source>
</evidence>
<gene>
    <name evidence="4" type="ORF">OESDEN_14814</name>
</gene>
<dbReference type="SUPFAM" id="SSF56235">
    <property type="entry name" value="N-terminal nucleophile aminohydrolases (Ntn hydrolases)"/>
    <property type="match status" value="1"/>
</dbReference>
<organism evidence="4 5">
    <name type="scientific">Oesophagostomum dentatum</name>
    <name type="common">Nodular worm</name>
    <dbReference type="NCBI Taxonomy" id="61180"/>
    <lineage>
        <taxon>Eukaryota</taxon>
        <taxon>Metazoa</taxon>
        <taxon>Ecdysozoa</taxon>
        <taxon>Nematoda</taxon>
        <taxon>Chromadorea</taxon>
        <taxon>Rhabditida</taxon>
        <taxon>Rhabditina</taxon>
        <taxon>Rhabditomorpha</taxon>
        <taxon>Strongyloidea</taxon>
        <taxon>Strongylidae</taxon>
        <taxon>Oesophagostomum</taxon>
    </lineage>
</organism>
<dbReference type="InterPro" id="IPR050115">
    <property type="entry name" value="Proteasome_alpha"/>
</dbReference>
<dbReference type="InterPro" id="IPR029055">
    <property type="entry name" value="Ntn_hydrolases_N"/>
</dbReference>
<sequence>MSVYPYEADVLIVLPFCIFEVLFLFRFLQTECSSWRWDYKQPVPISSLSDSVQLKLQANTQYYGRRPFGVGLLIAGYDKDGTHIVQSDPSAEVVEMFASSIGARSQSARTYLERHLNKFKTANADELIEHALLALRDTLPAEENLTSQIMLGYLANADELIEHALLALRDTLPAEENLTSQNTSIAIVGKGQPFKIMDDSEVAPHLAKISNTPRTIAQPSDAGAPEQMQQ</sequence>
<evidence type="ECO:0000256" key="2">
    <source>
        <dbReference type="SAM" id="MobiDB-lite"/>
    </source>
</evidence>
<dbReference type="InterPro" id="IPR001353">
    <property type="entry name" value="Proteasome_sua/b"/>
</dbReference>
<dbReference type="GO" id="GO:0005839">
    <property type="term" value="C:proteasome core complex"/>
    <property type="evidence" value="ECO:0007669"/>
    <property type="project" value="InterPro"/>
</dbReference>
<keyword evidence="5" id="KW-1185">Reference proteome</keyword>
<accession>A0A0B1SJE5</accession>
<dbReference type="EMBL" id="KN563808">
    <property type="protein sequence ID" value="KHJ85458.1"/>
    <property type="molecule type" value="Genomic_DNA"/>
</dbReference>
<dbReference type="AlphaFoldDB" id="A0A0B1SJE5"/>
<keyword evidence="1" id="KW-0647">Proteasome</keyword>
<keyword evidence="3" id="KW-0812">Transmembrane</keyword>
<dbReference type="GO" id="GO:0051603">
    <property type="term" value="P:proteolysis involved in protein catabolic process"/>
    <property type="evidence" value="ECO:0007669"/>
    <property type="project" value="InterPro"/>
</dbReference>
<evidence type="ECO:0000256" key="1">
    <source>
        <dbReference type="ARBA" id="ARBA00022942"/>
    </source>
</evidence>
<dbReference type="Proteomes" id="UP000053660">
    <property type="component" value="Unassembled WGS sequence"/>
</dbReference>
<dbReference type="OrthoDB" id="431557at2759"/>
<keyword evidence="3" id="KW-0472">Membrane</keyword>
<evidence type="ECO:0000256" key="3">
    <source>
        <dbReference type="SAM" id="Phobius"/>
    </source>
</evidence>
<dbReference type="Pfam" id="PF00227">
    <property type="entry name" value="Proteasome"/>
    <property type="match status" value="1"/>
</dbReference>
<name>A0A0B1SJE5_OESDE</name>
<evidence type="ECO:0000313" key="4">
    <source>
        <dbReference type="EMBL" id="KHJ85458.1"/>
    </source>
</evidence>
<keyword evidence="3" id="KW-1133">Transmembrane helix</keyword>
<dbReference type="PANTHER" id="PTHR11599">
    <property type="entry name" value="PROTEASOME SUBUNIT ALPHA/BETA"/>
    <property type="match status" value="1"/>
</dbReference>
<feature type="region of interest" description="Disordered" evidence="2">
    <location>
        <begin position="211"/>
        <end position="230"/>
    </location>
</feature>
<feature type="transmembrane region" description="Helical" evidence="3">
    <location>
        <begin position="12"/>
        <end position="28"/>
    </location>
</feature>
<dbReference type="Gene3D" id="3.60.20.10">
    <property type="entry name" value="Glutamine Phosphoribosylpyrophosphate, subunit 1, domain 1"/>
    <property type="match status" value="2"/>
</dbReference>
<reference evidence="4 5" key="1">
    <citation type="submission" date="2014-03" db="EMBL/GenBank/DDBJ databases">
        <title>Draft genome of the hookworm Oesophagostomum dentatum.</title>
        <authorList>
            <person name="Mitreva M."/>
        </authorList>
    </citation>
    <scope>NUCLEOTIDE SEQUENCE [LARGE SCALE GENOMIC DNA]</scope>
    <source>
        <strain evidence="4 5">OD-Hann</strain>
    </source>
</reference>
<proteinExistence type="predicted"/>
<protein>
    <submittedName>
        <fullName evidence="4">Peptidase, T1 family</fullName>
    </submittedName>
</protein>